<keyword evidence="2" id="KW-1185">Reference proteome</keyword>
<dbReference type="AlphaFoldDB" id="A0A3A5KB70"/>
<dbReference type="InterPro" id="IPR021352">
    <property type="entry name" value="DUF2971"/>
</dbReference>
<proteinExistence type="predicted"/>
<dbReference type="OrthoDB" id="4119964at2"/>
<name>A0A3A5KB70_9HYPH</name>
<organism evidence="1 2">
    <name type="scientific">Mesorhizobium waimense</name>
    <dbReference type="NCBI Taxonomy" id="1300307"/>
    <lineage>
        <taxon>Bacteria</taxon>
        <taxon>Pseudomonadati</taxon>
        <taxon>Pseudomonadota</taxon>
        <taxon>Alphaproteobacteria</taxon>
        <taxon>Hyphomicrobiales</taxon>
        <taxon>Phyllobacteriaceae</taxon>
        <taxon>Mesorhizobium</taxon>
    </lineage>
</organism>
<dbReference type="Pfam" id="PF11185">
    <property type="entry name" value="DUF2971"/>
    <property type="match status" value="1"/>
</dbReference>
<protein>
    <submittedName>
        <fullName evidence="1">DUF2971 domain-containing protein</fullName>
    </submittedName>
</protein>
<sequence length="221" mass="26189">MRLYHFTTEQFGLVAIRDRRLKVARVMELNDPFEFLGPIFADKSERQRMREFKAEVDKDFGLICLSDNWSHPLLWGHYADKHKGVCLGFDVLQPEDFDAVEYVEERPPMNQFGISAFSDLPEESIKRMLHLKFHAWSYEAEFRTFIDLKATVYDEKSKLHFVPFRPTMKLAQVIMGWRSKSTRTEVSKALGWLKQDVEVFKSRPAFQEFEVVRNRDDALWE</sequence>
<gene>
    <name evidence="1" type="ORF">D3227_34630</name>
</gene>
<dbReference type="EMBL" id="QZWZ01000054">
    <property type="protein sequence ID" value="RJT28210.1"/>
    <property type="molecule type" value="Genomic_DNA"/>
</dbReference>
<accession>A0A3A5KB70</accession>
<reference evidence="1 2" key="1">
    <citation type="submission" date="2018-09" db="EMBL/GenBank/DDBJ databases">
        <title>Mesorhizobium carmichaelinearum sp. nov. isolated from Carmichaelinea spp. root nodules in New Zealand.</title>
        <authorList>
            <person name="De Meyer S.E."/>
        </authorList>
    </citation>
    <scope>NUCLEOTIDE SEQUENCE [LARGE SCALE GENOMIC DNA]</scope>
    <source>
        <strain evidence="1 2">ICMP19557</strain>
    </source>
</reference>
<comment type="caution">
    <text evidence="1">The sequence shown here is derived from an EMBL/GenBank/DDBJ whole genome shotgun (WGS) entry which is preliminary data.</text>
</comment>
<evidence type="ECO:0000313" key="2">
    <source>
        <dbReference type="Proteomes" id="UP000272706"/>
    </source>
</evidence>
<dbReference type="Proteomes" id="UP000272706">
    <property type="component" value="Unassembled WGS sequence"/>
</dbReference>
<evidence type="ECO:0000313" key="1">
    <source>
        <dbReference type="EMBL" id="RJT28210.1"/>
    </source>
</evidence>